<proteinExistence type="predicted"/>
<dbReference type="InParanoid" id="A0A3P8YUB6"/>
<keyword evidence="2" id="KW-0812">Transmembrane</keyword>
<evidence type="ECO:0000313" key="4">
    <source>
        <dbReference type="Ensembl" id="ENSELUP00000019748.3"/>
    </source>
</evidence>
<protein>
    <recommendedName>
        <fullName evidence="3">EGF-like domain-containing protein</fullName>
    </recommendedName>
</protein>
<feature type="transmembrane region" description="Helical" evidence="2">
    <location>
        <begin position="63"/>
        <end position="84"/>
    </location>
</feature>
<sequence>MLLSYLRFCLPPHPPPPPPTLQKRCHGYQKVFNLSLAEMNTILKETEKAGKALTKVLKVMDSLSKVASCFGFVGSILGLILAFIPQSDPNMEFMKEQFSEINRKLDSIALQIDSLAKEIEWDTYASTYGRDENAIKNSWAELMKFLEQAPALDERRKASLAEAFTSHYTNSATRNSVSNFYRYLTENEDASLNKNLLQLVIQKSKGDVKILSMYSGYFLSLMVKGLQLNVYYDIMMGYGGVSGAKEGVERLTTMLTAMKDAMIQCVDETLNWALEDANKIKTEQFSSNLELANAIGTKLNQKFIWYEWTVIVHDINNEEEKGYGHTTDLIAQDKAKIHIIYREKNFIVNEGIKMEIQRQLGESQCFNMKKHGLSSPFADRTLKHLEYIHTVYKDSNYAQTPTRGLIEFQCSRTIQTEYGSTEVKMFDLTIFLKSNDVVEQDPCSKNKCHNDGKCKQLKDTTEELCICTRMFTGQTCEESIKHFIDFSAIEAQLNSIALKPVPDMTAIYYSINDLQSFIKIQVQTIRNDILCIVND</sequence>
<organism evidence="4 5">
    <name type="scientific">Esox lucius</name>
    <name type="common">Northern pike</name>
    <dbReference type="NCBI Taxonomy" id="8010"/>
    <lineage>
        <taxon>Eukaryota</taxon>
        <taxon>Metazoa</taxon>
        <taxon>Chordata</taxon>
        <taxon>Craniata</taxon>
        <taxon>Vertebrata</taxon>
        <taxon>Euteleostomi</taxon>
        <taxon>Actinopterygii</taxon>
        <taxon>Neopterygii</taxon>
        <taxon>Teleostei</taxon>
        <taxon>Protacanthopterygii</taxon>
        <taxon>Esociformes</taxon>
        <taxon>Esocidae</taxon>
        <taxon>Esox</taxon>
    </lineage>
</organism>
<accession>A0A3P8YUB6</accession>
<dbReference type="CDD" id="cd00054">
    <property type="entry name" value="EGF_CA"/>
    <property type="match status" value="1"/>
</dbReference>
<dbReference type="PROSITE" id="PS00022">
    <property type="entry name" value="EGF_1"/>
    <property type="match status" value="1"/>
</dbReference>
<feature type="domain" description="EGF-like" evidence="3">
    <location>
        <begin position="439"/>
        <end position="477"/>
    </location>
</feature>
<dbReference type="Proteomes" id="UP000265140">
    <property type="component" value="Chromosome 24"/>
</dbReference>
<dbReference type="InterPro" id="IPR039051">
    <property type="entry name" value="SE-CTX-like"/>
</dbReference>
<dbReference type="Ensembl" id="ENSELUT00000029970.3">
    <property type="protein sequence ID" value="ENSELUP00000019748.3"/>
    <property type="gene ID" value="ENSELUG00000019034.3"/>
</dbReference>
<feature type="disulfide bond" evidence="1">
    <location>
        <begin position="467"/>
        <end position="476"/>
    </location>
</feature>
<reference evidence="5" key="1">
    <citation type="journal article" date="2014" name="PLoS ONE">
        <title>The genome and linkage map of the northern pike (Esox lucius): conserved synteny revealed between the salmonid sister group and the Neoteleostei.</title>
        <authorList>
            <person name="Rondeau E.B."/>
            <person name="Minkley D.R."/>
            <person name="Leong J.S."/>
            <person name="Messmer A.M."/>
            <person name="Jantzen J.R."/>
            <person name="von Schalburg K.R."/>
            <person name="Lemon C."/>
            <person name="Bird N.H."/>
            <person name="Koop B.F."/>
        </authorList>
    </citation>
    <scope>NUCLEOTIDE SEQUENCE</scope>
</reference>
<keyword evidence="2" id="KW-1133">Transmembrane helix</keyword>
<dbReference type="Bgee" id="ENSELUG00000019034">
    <property type="expression patterns" value="Expressed in liver and 10 other cell types or tissues"/>
</dbReference>
<evidence type="ECO:0000313" key="5">
    <source>
        <dbReference type="Proteomes" id="UP000265140"/>
    </source>
</evidence>
<keyword evidence="1" id="KW-0245">EGF-like domain</keyword>
<dbReference type="PANTHER" id="PTHR40472:SF6">
    <property type="entry name" value="RICIN B-TYPE LECTIN DOMAIN-CONTAINING PROTEIN"/>
    <property type="match status" value="1"/>
</dbReference>
<dbReference type="PROSITE" id="PS50026">
    <property type="entry name" value="EGF_3"/>
    <property type="match status" value="1"/>
</dbReference>
<dbReference type="SUPFAM" id="SSF57196">
    <property type="entry name" value="EGF/Laminin"/>
    <property type="match status" value="1"/>
</dbReference>
<comment type="caution">
    <text evidence="1">Lacks conserved residue(s) required for the propagation of feature annotation.</text>
</comment>
<dbReference type="GeneTree" id="ENSGT00980000199162"/>
<feature type="disulfide bond" evidence="1">
    <location>
        <begin position="448"/>
        <end position="465"/>
    </location>
</feature>
<reference evidence="4" key="4">
    <citation type="submission" date="2025-09" db="UniProtKB">
        <authorList>
            <consortium name="Ensembl"/>
        </authorList>
    </citation>
    <scope>IDENTIFICATION</scope>
</reference>
<evidence type="ECO:0000259" key="3">
    <source>
        <dbReference type="PROSITE" id="PS50026"/>
    </source>
</evidence>
<reference evidence="4" key="3">
    <citation type="submission" date="2025-08" db="UniProtKB">
        <authorList>
            <consortium name="Ensembl"/>
        </authorList>
    </citation>
    <scope>IDENTIFICATION</scope>
</reference>
<keyword evidence="2" id="KW-0472">Membrane</keyword>
<keyword evidence="5" id="KW-1185">Reference proteome</keyword>
<dbReference type="InterPro" id="IPR000742">
    <property type="entry name" value="EGF"/>
</dbReference>
<keyword evidence="1" id="KW-1015">Disulfide bond</keyword>
<dbReference type="OMA" id="KVMYSSY"/>
<dbReference type="AlphaFoldDB" id="A0A3P8YUB6"/>
<reference evidence="4" key="2">
    <citation type="submission" date="2020-02" db="EMBL/GenBank/DDBJ databases">
        <title>Esox lucius (northern pike) genome, fEsoLuc1, primary haplotype.</title>
        <authorList>
            <person name="Myers G."/>
            <person name="Karagic N."/>
            <person name="Meyer A."/>
            <person name="Pippel M."/>
            <person name="Reichard M."/>
            <person name="Winkler S."/>
            <person name="Tracey A."/>
            <person name="Sims Y."/>
            <person name="Howe K."/>
            <person name="Rhie A."/>
            <person name="Formenti G."/>
            <person name="Durbin R."/>
            <person name="Fedrigo O."/>
            <person name="Jarvis E.D."/>
        </authorList>
    </citation>
    <scope>NUCLEOTIDE SEQUENCE [LARGE SCALE GENOMIC DNA]</scope>
</reference>
<evidence type="ECO:0000256" key="2">
    <source>
        <dbReference type="SAM" id="Phobius"/>
    </source>
</evidence>
<dbReference type="PANTHER" id="PTHR40472">
    <property type="entry name" value="RICIN B-TYPE LECTIN DOMAIN-CONTAINING PROTEIN"/>
    <property type="match status" value="1"/>
</dbReference>
<dbReference type="Gene3D" id="2.10.25.10">
    <property type="entry name" value="Laminin"/>
    <property type="match status" value="1"/>
</dbReference>
<name>A0A3P8YUB6_ESOLU</name>
<evidence type="ECO:0000256" key="1">
    <source>
        <dbReference type="PROSITE-ProRule" id="PRU00076"/>
    </source>
</evidence>